<evidence type="ECO:0000256" key="10">
    <source>
        <dbReference type="SAM" id="MobiDB-lite"/>
    </source>
</evidence>
<dbReference type="InterPro" id="IPR007449">
    <property type="entry name" value="ZipA_FtsZ-bd_C"/>
</dbReference>
<keyword evidence="6 9" id="KW-0472">Membrane</keyword>
<evidence type="ECO:0000256" key="5">
    <source>
        <dbReference type="ARBA" id="ARBA00022989"/>
    </source>
</evidence>
<evidence type="ECO:0000256" key="4">
    <source>
        <dbReference type="ARBA" id="ARBA00022692"/>
    </source>
</evidence>
<evidence type="ECO:0000259" key="11">
    <source>
        <dbReference type="SMART" id="SM00771"/>
    </source>
</evidence>
<feature type="domain" description="ZipA C-terminal FtsZ-binding" evidence="11">
    <location>
        <begin position="222"/>
        <end position="347"/>
    </location>
</feature>
<feature type="region of interest" description="Disordered" evidence="10">
    <location>
        <begin position="60"/>
        <end position="97"/>
    </location>
</feature>
<dbReference type="EMBL" id="VMNK01000014">
    <property type="protein sequence ID" value="TVO53899.1"/>
    <property type="molecule type" value="Genomic_DNA"/>
</dbReference>
<comment type="subcellular location">
    <subcellularLocation>
        <location evidence="9">Cell inner membrane</location>
        <topology evidence="9">Single-pass type I membrane protein</topology>
    </subcellularLocation>
</comment>
<feature type="compositionally biased region" description="Acidic residues" evidence="10">
    <location>
        <begin position="61"/>
        <end position="70"/>
    </location>
</feature>
<dbReference type="Gene3D" id="3.30.1400.10">
    <property type="entry name" value="ZipA, C-terminal FtsZ-binding domain"/>
    <property type="match status" value="1"/>
</dbReference>
<keyword evidence="1 9" id="KW-1003">Cell membrane</keyword>
<comment type="caution">
    <text evidence="12">The sequence shown here is derived from an EMBL/GenBank/DDBJ whole genome shotgun (WGS) entry which is preliminary data.</text>
</comment>
<keyword evidence="4 9" id="KW-0812">Transmembrane</keyword>
<protein>
    <recommendedName>
        <fullName evidence="8">Cell division protein ZipA</fullName>
    </recommendedName>
</protein>
<evidence type="ECO:0000256" key="7">
    <source>
        <dbReference type="ARBA" id="ARBA00023306"/>
    </source>
</evidence>
<dbReference type="SMART" id="SM00771">
    <property type="entry name" value="ZipA_C"/>
    <property type="match status" value="1"/>
</dbReference>
<gene>
    <name evidence="12" type="ORF">FHP91_14015</name>
</gene>
<evidence type="ECO:0000313" key="12">
    <source>
        <dbReference type="EMBL" id="TVO53899.1"/>
    </source>
</evidence>
<evidence type="ECO:0000256" key="2">
    <source>
        <dbReference type="ARBA" id="ARBA00022519"/>
    </source>
</evidence>
<proteinExistence type="inferred from homology"/>
<keyword evidence="13" id="KW-1185">Reference proteome</keyword>
<keyword evidence="7 8" id="KW-0131">Cell cycle</keyword>
<dbReference type="Proteomes" id="UP000319502">
    <property type="component" value="Unassembled WGS sequence"/>
</dbReference>
<keyword evidence="2 9" id="KW-0997">Cell inner membrane</keyword>
<dbReference type="SUPFAM" id="SSF64383">
    <property type="entry name" value="Cell-division protein ZipA, C-terminal domain"/>
    <property type="match status" value="1"/>
</dbReference>
<keyword evidence="5" id="KW-1133">Transmembrane helix</keyword>
<dbReference type="AlphaFoldDB" id="A0A557QLX8"/>
<dbReference type="GO" id="GO:0005886">
    <property type="term" value="C:plasma membrane"/>
    <property type="evidence" value="ECO:0007669"/>
    <property type="project" value="UniProtKB-SubCell"/>
</dbReference>
<dbReference type="PANTHER" id="PTHR38685:SF1">
    <property type="entry name" value="CELL DIVISION PROTEIN ZIPA"/>
    <property type="match status" value="1"/>
</dbReference>
<keyword evidence="3 8" id="KW-0132">Cell division</keyword>
<reference evidence="12 13" key="1">
    <citation type="submission" date="2019-07" db="EMBL/GenBank/DDBJ databases">
        <title>The pathways for chlorine oxyanion respiration interact through the shared metabolite chlorate.</title>
        <authorList>
            <person name="Barnum T.P."/>
            <person name="Cheng Y."/>
            <person name="Hill K.A."/>
            <person name="Lucas L.N."/>
            <person name="Carlson H.K."/>
            <person name="Coates J.D."/>
        </authorList>
    </citation>
    <scope>NUCLEOTIDE SEQUENCE [LARGE SCALE GENOMIC DNA]</scope>
    <source>
        <strain evidence="12 13">SFB-3</strain>
    </source>
</reference>
<dbReference type="InterPro" id="IPR036765">
    <property type="entry name" value="ZipA_FtsZ-bd_C_sf"/>
</dbReference>
<dbReference type="RefSeq" id="WP_144310185.1">
    <property type="nucleotide sequence ID" value="NZ_VMNK01000014.1"/>
</dbReference>
<organism evidence="12 13">
    <name type="scientific">Denitromonas halophila</name>
    <dbReference type="NCBI Taxonomy" id="1629404"/>
    <lineage>
        <taxon>Bacteria</taxon>
        <taxon>Pseudomonadati</taxon>
        <taxon>Pseudomonadota</taxon>
        <taxon>Betaproteobacteria</taxon>
        <taxon>Rhodocyclales</taxon>
        <taxon>Zoogloeaceae</taxon>
        <taxon>Denitromonas</taxon>
    </lineage>
</organism>
<accession>A0A557QLX8</accession>
<comment type="function">
    <text evidence="8">Essential cell division protein that stabilizes the FtsZ protofilaments by cross-linking them and that serves as a cytoplasmic membrane anchor for the Z ring. Also required for the recruitment to the septal ring of downstream cell division proteins.</text>
</comment>
<comment type="similarity">
    <text evidence="8">Belongs to the ZipA family.</text>
</comment>
<dbReference type="GO" id="GO:0000917">
    <property type="term" value="P:division septum assembly"/>
    <property type="evidence" value="ECO:0007669"/>
    <property type="project" value="TreeGrafter"/>
</dbReference>
<dbReference type="OrthoDB" id="8521018at2"/>
<evidence type="ECO:0000256" key="8">
    <source>
        <dbReference type="RuleBase" id="RU003612"/>
    </source>
</evidence>
<evidence type="ECO:0000256" key="9">
    <source>
        <dbReference type="RuleBase" id="RU003613"/>
    </source>
</evidence>
<dbReference type="GO" id="GO:0032153">
    <property type="term" value="C:cell division site"/>
    <property type="evidence" value="ECO:0007669"/>
    <property type="project" value="TreeGrafter"/>
</dbReference>
<dbReference type="PANTHER" id="PTHR38685">
    <property type="entry name" value="CELL DIVISION PROTEIN ZIPA"/>
    <property type="match status" value="1"/>
</dbReference>
<dbReference type="Pfam" id="PF04354">
    <property type="entry name" value="ZipA_C"/>
    <property type="match status" value="1"/>
</dbReference>
<evidence type="ECO:0000256" key="3">
    <source>
        <dbReference type="ARBA" id="ARBA00022618"/>
    </source>
</evidence>
<evidence type="ECO:0000256" key="6">
    <source>
        <dbReference type="ARBA" id="ARBA00023136"/>
    </source>
</evidence>
<sequence>MAISELQLGLIGAGVAAVVGVLAYNKWQERKAQKHHEKAFRSEHRDVLFEPSLSIDRSDEIADTVPDDELPREPISAPAAEPRPTPSAEAGRKAPEVPADVDERVDCVLRIESIEPLVASRVWQAQQVELDGLSKPVGWFAFDENSNKWISLDRSSAEAHHWFCSAMQMVDRRGPINDSDFTRFVDGVQRLADQFMAIPASPLARAEALGRAEELDRFCASVDVQIGINLVSRGAAFAGTKLRGLVEAQGMVLRGDGLFHSEDDEGNSLFVLGNLEPKLLTADGMRELQTHGLTLIVDVPRVAQGAQVFDRMMLVARQLADALDADLVDDNRSPFGPDAAKVIRGQIQHFQAQMNEYGLPAGSALAMRLFAA</sequence>
<evidence type="ECO:0000256" key="1">
    <source>
        <dbReference type="ARBA" id="ARBA00022475"/>
    </source>
</evidence>
<dbReference type="InterPro" id="IPR011919">
    <property type="entry name" value="Cell_div_ZipA"/>
</dbReference>
<evidence type="ECO:0000313" key="13">
    <source>
        <dbReference type="Proteomes" id="UP000319502"/>
    </source>
</evidence>
<name>A0A557QLX8_9RHOO</name>